<feature type="transmembrane region" description="Helical" evidence="9">
    <location>
        <begin position="462"/>
        <end position="481"/>
    </location>
</feature>
<comment type="similarity">
    <text evidence="2 7">Belongs to the major facilitator superfamily. Sugar transporter (TC 2.A.1.1) family.</text>
</comment>
<name>A0A8J5X5N0_DIALT</name>
<dbReference type="PROSITE" id="PS00216">
    <property type="entry name" value="SUGAR_TRANSPORT_1"/>
    <property type="match status" value="1"/>
</dbReference>
<feature type="compositionally biased region" description="Low complexity" evidence="8">
    <location>
        <begin position="27"/>
        <end position="42"/>
    </location>
</feature>
<sequence>MSSSWFNRAPRAHQLDGALEAAPHSTPPESTGAPAAPAEPARPAPQTMLQYLMSPLAKAVLVSTASSVLSGYDQGVIAAAMLTMKLDLDLDGVEQEMSIGVMNIAAAGGGLMAGMAAERFGRKRAIALANGFFLLGSLAIALAESFAALFVGRLLQGVGVGFALVVAPIFTSELVPAEVRGRLVSLGDVCTNAGILLGYSAGLLFFKAEDGWRYMFWLGCAPALLIVVSIFSAPESPRWLVSVGRVDEARTVVHRLHPDEAEAAASLDEMVAAVAAVKDEPKSGWADVLWHPDPVVRGMIWRGLAIALFSQLTGTEAVVYFAGDIVQEAGLVSMRSILLAIMAVGACKLVFLLGASSLFDRVGRRPMLLASAAGLAASLLVLAASTWGDAPRPVLAITGLCAFMASFSIGFSPLVYVVCSELFPLGVRARAMSCALFITRVTAGLISSVFVSLRTALTPHGAWLLFVPIALAAFAFVYAYVPETNGLGLEGVQTMFTKMADEKAARRARTPWAHAQVGGGASVGTSAHAAGGVELPAVDEASARARGRSAPAAPGAVAPAAPVRSSSRVLTPEGPSLAGKADALYTAHAGAHPAGSHDGGARGVAADADAELPLPLPPPPPPPTAL</sequence>
<evidence type="ECO:0000256" key="4">
    <source>
        <dbReference type="ARBA" id="ARBA00022692"/>
    </source>
</evidence>
<feature type="transmembrane region" description="Helical" evidence="9">
    <location>
        <begin position="157"/>
        <end position="177"/>
    </location>
</feature>
<feature type="transmembrane region" description="Helical" evidence="9">
    <location>
        <begin position="431"/>
        <end position="450"/>
    </location>
</feature>
<accession>A0A8J5X5N0</accession>
<feature type="compositionally biased region" description="Low complexity" evidence="8">
    <location>
        <begin position="548"/>
        <end position="569"/>
    </location>
</feature>
<evidence type="ECO:0000256" key="2">
    <source>
        <dbReference type="ARBA" id="ARBA00010992"/>
    </source>
</evidence>
<evidence type="ECO:0000259" key="10">
    <source>
        <dbReference type="PROSITE" id="PS50850"/>
    </source>
</evidence>
<dbReference type="Gene3D" id="1.20.1250.20">
    <property type="entry name" value="MFS general substrate transporter like domains"/>
    <property type="match status" value="1"/>
</dbReference>
<proteinExistence type="inferred from homology"/>
<evidence type="ECO:0000256" key="6">
    <source>
        <dbReference type="ARBA" id="ARBA00023136"/>
    </source>
</evidence>
<dbReference type="InterPro" id="IPR005829">
    <property type="entry name" value="Sugar_transporter_CS"/>
</dbReference>
<dbReference type="InterPro" id="IPR005828">
    <property type="entry name" value="MFS_sugar_transport-like"/>
</dbReference>
<feature type="transmembrane region" description="Helical" evidence="9">
    <location>
        <begin position="394"/>
        <end position="419"/>
    </location>
</feature>
<feature type="transmembrane region" description="Helical" evidence="9">
    <location>
        <begin position="334"/>
        <end position="355"/>
    </location>
</feature>
<feature type="transmembrane region" description="Helical" evidence="9">
    <location>
        <begin position="214"/>
        <end position="233"/>
    </location>
</feature>
<reference evidence="11" key="1">
    <citation type="submission" date="2021-05" db="EMBL/GenBank/DDBJ databases">
        <title>The genome of the haptophyte Pavlova lutheri (Diacronema luteri, Pavlovales) - a model for lipid biosynthesis in eukaryotic algae.</title>
        <authorList>
            <person name="Hulatt C.J."/>
            <person name="Posewitz M.C."/>
        </authorList>
    </citation>
    <scope>NUCLEOTIDE SEQUENCE</scope>
    <source>
        <strain evidence="11">NIVA-4/92</strain>
    </source>
</reference>
<dbReference type="PANTHER" id="PTHR48020">
    <property type="entry name" value="PROTON MYO-INOSITOL COTRANSPORTER"/>
    <property type="match status" value="1"/>
</dbReference>
<dbReference type="NCBIfam" id="TIGR00879">
    <property type="entry name" value="SP"/>
    <property type="match status" value="1"/>
</dbReference>
<feature type="transmembrane region" description="Helical" evidence="9">
    <location>
        <begin position="128"/>
        <end position="151"/>
    </location>
</feature>
<gene>
    <name evidence="11" type="ORF">KFE25_001210</name>
</gene>
<keyword evidence="6 9" id="KW-0472">Membrane</keyword>
<comment type="caution">
    <text evidence="11">The sequence shown here is derived from an EMBL/GenBank/DDBJ whole genome shotgun (WGS) entry which is preliminary data.</text>
</comment>
<keyword evidence="3 7" id="KW-0813">Transport</keyword>
<evidence type="ECO:0000256" key="1">
    <source>
        <dbReference type="ARBA" id="ARBA00004141"/>
    </source>
</evidence>
<feature type="transmembrane region" description="Helical" evidence="9">
    <location>
        <begin position="189"/>
        <end position="208"/>
    </location>
</feature>
<dbReference type="GO" id="GO:0022857">
    <property type="term" value="F:transmembrane transporter activity"/>
    <property type="evidence" value="ECO:0007669"/>
    <property type="project" value="InterPro"/>
</dbReference>
<feature type="region of interest" description="Disordered" evidence="8">
    <location>
        <begin position="20"/>
        <end position="42"/>
    </location>
</feature>
<dbReference type="InterPro" id="IPR003663">
    <property type="entry name" value="Sugar/inositol_transpt"/>
</dbReference>
<evidence type="ECO:0000256" key="8">
    <source>
        <dbReference type="SAM" id="MobiDB-lite"/>
    </source>
</evidence>
<dbReference type="OMA" id="CGIQAFT"/>
<dbReference type="InterPro" id="IPR050814">
    <property type="entry name" value="Myo-inositol_Transporter"/>
</dbReference>
<dbReference type="PRINTS" id="PR00171">
    <property type="entry name" value="SUGRTRNSPORT"/>
</dbReference>
<feature type="transmembrane region" description="Helical" evidence="9">
    <location>
        <begin position="367"/>
        <end position="388"/>
    </location>
</feature>
<feature type="compositionally biased region" description="Pro residues" evidence="8">
    <location>
        <begin position="614"/>
        <end position="626"/>
    </location>
</feature>
<feature type="transmembrane region" description="Helical" evidence="9">
    <location>
        <begin position="299"/>
        <end position="322"/>
    </location>
</feature>
<feature type="domain" description="Major facilitator superfamily (MFS) profile" evidence="10">
    <location>
        <begin position="59"/>
        <end position="485"/>
    </location>
</feature>
<dbReference type="EMBL" id="JAGTXO010000025">
    <property type="protein sequence ID" value="KAG8461606.1"/>
    <property type="molecule type" value="Genomic_DNA"/>
</dbReference>
<keyword evidence="12" id="KW-1185">Reference proteome</keyword>
<feature type="transmembrane region" description="Helical" evidence="9">
    <location>
        <begin position="97"/>
        <end position="116"/>
    </location>
</feature>
<evidence type="ECO:0000313" key="11">
    <source>
        <dbReference type="EMBL" id="KAG8461606.1"/>
    </source>
</evidence>
<dbReference type="OrthoDB" id="6339427at2759"/>
<evidence type="ECO:0000256" key="5">
    <source>
        <dbReference type="ARBA" id="ARBA00022989"/>
    </source>
</evidence>
<dbReference type="AlphaFoldDB" id="A0A8J5X5N0"/>
<evidence type="ECO:0000256" key="9">
    <source>
        <dbReference type="SAM" id="Phobius"/>
    </source>
</evidence>
<keyword evidence="4 9" id="KW-0812">Transmembrane</keyword>
<dbReference type="Proteomes" id="UP000751190">
    <property type="component" value="Unassembled WGS sequence"/>
</dbReference>
<protein>
    <recommendedName>
        <fullName evidence="10">Major facilitator superfamily (MFS) profile domain-containing protein</fullName>
    </recommendedName>
</protein>
<evidence type="ECO:0000313" key="12">
    <source>
        <dbReference type="Proteomes" id="UP000751190"/>
    </source>
</evidence>
<dbReference type="Pfam" id="PF00083">
    <property type="entry name" value="Sugar_tr"/>
    <property type="match status" value="1"/>
</dbReference>
<comment type="subcellular location">
    <subcellularLocation>
        <location evidence="1">Membrane</location>
        <topology evidence="1">Multi-pass membrane protein</topology>
    </subcellularLocation>
</comment>
<dbReference type="PROSITE" id="PS50850">
    <property type="entry name" value="MFS"/>
    <property type="match status" value="1"/>
</dbReference>
<dbReference type="SUPFAM" id="SSF103473">
    <property type="entry name" value="MFS general substrate transporter"/>
    <property type="match status" value="1"/>
</dbReference>
<evidence type="ECO:0000256" key="7">
    <source>
        <dbReference type="RuleBase" id="RU003346"/>
    </source>
</evidence>
<evidence type="ECO:0000256" key="3">
    <source>
        <dbReference type="ARBA" id="ARBA00022448"/>
    </source>
</evidence>
<dbReference type="InterPro" id="IPR036259">
    <property type="entry name" value="MFS_trans_sf"/>
</dbReference>
<organism evidence="11 12">
    <name type="scientific">Diacronema lutheri</name>
    <name type="common">Unicellular marine alga</name>
    <name type="synonym">Monochrysis lutheri</name>
    <dbReference type="NCBI Taxonomy" id="2081491"/>
    <lineage>
        <taxon>Eukaryota</taxon>
        <taxon>Haptista</taxon>
        <taxon>Haptophyta</taxon>
        <taxon>Pavlovophyceae</taxon>
        <taxon>Pavlovales</taxon>
        <taxon>Pavlovaceae</taxon>
        <taxon>Diacronema</taxon>
    </lineage>
</organism>
<dbReference type="PROSITE" id="PS00217">
    <property type="entry name" value="SUGAR_TRANSPORT_2"/>
    <property type="match status" value="1"/>
</dbReference>
<dbReference type="PANTHER" id="PTHR48020:SF49">
    <property type="entry name" value="SUGAR TRANSPORTER"/>
    <property type="match status" value="1"/>
</dbReference>
<feature type="region of interest" description="Disordered" evidence="8">
    <location>
        <begin position="541"/>
        <end position="626"/>
    </location>
</feature>
<dbReference type="GO" id="GO:0016020">
    <property type="term" value="C:membrane"/>
    <property type="evidence" value="ECO:0007669"/>
    <property type="project" value="UniProtKB-SubCell"/>
</dbReference>
<dbReference type="InterPro" id="IPR020846">
    <property type="entry name" value="MFS_dom"/>
</dbReference>
<keyword evidence="5 9" id="KW-1133">Transmembrane helix</keyword>